<reference evidence="1" key="1">
    <citation type="submission" date="2024-06" db="EMBL/GenBank/DDBJ databases">
        <title>Methylostella associata gen. nov., sp. nov., a novel Ancalomicrobiaceae-affiliated facultatively methylotrophic bacteria that feed on methanotrophs of the genus Methylococcus.</title>
        <authorList>
            <person name="Saltykova V."/>
            <person name="Danilova O.V."/>
            <person name="Oshkin I.Y."/>
            <person name="Belova S.E."/>
            <person name="Pimenov N.V."/>
            <person name="Dedysh S.N."/>
        </authorList>
    </citation>
    <scope>NUCLEOTIDE SEQUENCE</scope>
    <source>
        <strain evidence="1">S20</strain>
    </source>
</reference>
<evidence type="ECO:0000313" key="1">
    <source>
        <dbReference type="EMBL" id="XBY43759.1"/>
    </source>
</evidence>
<protein>
    <submittedName>
        <fullName evidence="1">Formate dehydrogenase subunit delta</fullName>
    </submittedName>
</protein>
<sequence length="87" mass="9453">MSNDNTQSHAHDDLPMLVRMANQIAAAFAHKDEATAIEAIREHIAQFWTRGMRQRITAASGEAVAKLDPRAARAIATFAAPALRKSA</sequence>
<name>A0AAU7X6L8_9HYPH</name>
<dbReference type="Pfam" id="PF11390">
    <property type="entry name" value="FdsD"/>
    <property type="match status" value="1"/>
</dbReference>
<dbReference type="RefSeq" id="WP_407048861.1">
    <property type="nucleotide sequence ID" value="NZ_CP158568.1"/>
</dbReference>
<proteinExistence type="predicted"/>
<accession>A0AAU7X6L8</accession>
<dbReference type="AlphaFoldDB" id="A0AAU7X6L8"/>
<dbReference type="InterPro" id="IPR021074">
    <property type="entry name" value="Formate_DH_dsu"/>
</dbReference>
<dbReference type="KEGG" id="mflg:ABS361_17020"/>
<gene>
    <name evidence="1" type="ORF">ABS361_17020</name>
</gene>
<organism evidence="1">
    <name type="scientific">Methyloraptor flagellatus</name>
    <dbReference type="NCBI Taxonomy" id="3162530"/>
    <lineage>
        <taxon>Bacteria</taxon>
        <taxon>Pseudomonadati</taxon>
        <taxon>Pseudomonadota</taxon>
        <taxon>Alphaproteobacteria</taxon>
        <taxon>Hyphomicrobiales</taxon>
        <taxon>Ancalomicrobiaceae</taxon>
        <taxon>Methyloraptor</taxon>
    </lineage>
</organism>
<dbReference type="EMBL" id="CP158568">
    <property type="protein sequence ID" value="XBY43759.1"/>
    <property type="molecule type" value="Genomic_DNA"/>
</dbReference>